<dbReference type="Proteomes" id="UP000295075">
    <property type="component" value="Unassembled WGS sequence"/>
</dbReference>
<dbReference type="SUPFAM" id="SSF54909">
    <property type="entry name" value="Dimeric alpha+beta barrel"/>
    <property type="match status" value="1"/>
</dbReference>
<dbReference type="AlphaFoldDB" id="A0A4R4Q902"/>
<dbReference type="InterPro" id="IPR011008">
    <property type="entry name" value="Dimeric_a/b-barrel"/>
</dbReference>
<dbReference type="InterPro" id="IPR005545">
    <property type="entry name" value="YCII"/>
</dbReference>
<protein>
    <recommendedName>
        <fullName evidence="2">YCII-related domain-containing protein</fullName>
    </recommendedName>
</protein>
<evidence type="ECO:0000256" key="1">
    <source>
        <dbReference type="ARBA" id="ARBA00007689"/>
    </source>
</evidence>
<evidence type="ECO:0000313" key="3">
    <source>
        <dbReference type="EMBL" id="TDC31700.1"/>
    </source>
</evidence>
<sequence>MPKYLISFEKGAMDHIPAEDFPQVGKDAHAVCREAKDAGVLIFTGGISYDTEDPLLAANPAVVGTDGLITDGPYPESKELIGGVFVVDVPTREEALQWAAKVAAACRCAQDVRMFMDDPEAV</sequence>
<keyword evidence="4" id="KW-1185">Reference proteome</keyword>
<gene>
    <name evidence="3" type="ORF">E1261_10105</name>
</gene>
<dbReference type="OrthoDB" id="3212458at2"/>
<proteinExistence type="inferred from homology"/>
<accession>A0A4R4Q902</accession>
<dbReference type="RefSeq" id="WP_132405139.1">
    <property type="nucleotide sequence ID" value="NZ_SMKA01000030.1"/>
</dbReference>
<name>A0A4R4Q902_9ACTN</name>
<evidence type="ECO:0000313" key="4">
    <source>
        <dbReference type="Proteomes" id="UP000295075"/>
    </source>
</evidence>
<dbReference type="Pfam" id="PF03795">
    <property type="entry name" value="YCII"/>
    <property type="match status" value="1"/>
</dbReference>
<feature type="domain" description="YCII-related" evidence="2">
    <location>
        <begin position="44"/>
        <end position="101"/>
    </location>
</feature>
<organism evidence="3 4">
    <name type="scientific">Kribbella albertanoniae</name>
    <dbReference type="NCBI Taxonomy" id="1266829"/>
    <lineage>
        <taxon>Bacteria</taxon>
        <taxon>Bacillati</taxon>
        <taxon>Actinomycetota</taxon>
        <taxon>Actinomycetes</taxon>
        <taxon>Propionibacteriales</taxon>
        <taxon>Kribbellaceae</taxon>
        <taxon>Kribbella</taxon>
    </lineage>
</organism>
<reference evidence="3 4" key="1">
    <citation type="submission" date="2019-03" db="EMBL/GenBank/DDBJ databases">
        <title>Draft genome sequences of novel Actinobacteria.</title>
        <authorList>
            <person name="Sahin N."/>
            <person name="Ay H."/>
            <person name="Saygin H."/>
        </authorList>
    </citation>
    <scope>NUCLEOTIDE SEQUENCE [LARGE SCALE GENOMIC DNA]</scope>
    <source>
        <strain evidence="3 4">JCM 30547</strain>
    </source>
</reference>
<comment type="caution">
    <text evidence="3">The sequence shown here is derived from an EMBL/GenBank/DDBJ whole genome shotgun (WGS) entry which is preliminary data.</text>
</comment>
<comment type="similarity">
    <text evidence="1">Belongs to the YciI family.</text>
</comment>
<dbReference type="EMBL" id="SMKA01000030">
    <property type="protein sequence ID" value="TDC31700.1"/>
    <property type="molecule type" value="Genomic_DNA"/>
</dbReference>
<dbReference type="Gene3D" id="3.30.70.1060">
    <property type="entry name" value="Dimeric alpha+beta barrel"/>
    <property type="match status" value="1"/>
</dbReference>
<evidence type="ECO:0000259" key="2">
    <source>
        <dbReference type="Pfam" id="PF03795"/>
    </source>
</evidence>